<reference evidence="2 3" key="1">
    <citation type="submission" date="2013-08" db="EMBL/GenBank/DDBJ databases">
        <authorList>
            <consortium name="DOE Joint Genome Institute"/>
            <person name="Eisen J."/>
            <person name="Huntemann M."/>
            <person name="Han J."/>
            <person name="Chen A."/>
            <person name="Kyrpides N."/>
            <person name="Mavromatis K."/>
            <person name="Markowitz V."/>
            <person name="Palaniappan K."/>
            <person name="Ivanova N."/>
            <person name="Schaumberg A."/>
            <person name="Pati A."/>
            <person name="Liolios K."/>
            <person name="Nordberg H.P."/>
            <person name="Cantor M.N."/>
            <person name="Hua S.X."/>
            <person name="Woyke T."/>
        </authorList>
    </citation>
    <scope>NUCLEOTIDE SEQUENCE [LARGE SCALE GENOMIC DNA]</scope>
    <source>
        <strain evidence="2 3">DSM 2278</strain>
    </source>
</reference>
<dbReference type="PRINTS" id="PR00080">
    <property type="entry name" value="SDRFAMILY"/>
</dbReference>
<comment type="caution">
    <text evidence="2">The sequence shown here is derived from an EMBL/GenBank/DDBJ whole genome shotgun (WGS) entry which is preliminary data.</text>
</comment>
<evidence type="ECO:0000313" key="2">
    <source>
        <dbReference type="EMBL" id="ETA67461.1"/>
    </source>
</evidence>
<dbReference type="Proteomes" id="UP000019483">
    <property type="component" value="Unassembled WGS sequence"/>
</dbReference>
<organism evidence="2 3">
    <name type="scientific">Methanolobus tindarius DSM 2278</name>
    <dbReference type="NCBI Taxonomy" id="1090322"/>
    <lineage>
        <taxon>Archaea</taxon>
        <taxon>Methanobacteriati</taxon>
        <taxon>Methanobacteriota</taxon>
        <taxon>Stenosarchaea group</taxon>
        <taxon>Methanomicrobia</taxon>
        <taxon>Methanosarcinales</taxon>
        <taxon>Methanosarcinaceae</taxon>
        <taxon>Methanolobus</taxon>
    </lineage>
</organism>
<name>W9DVL4_METTI</name>
<sequence>MFNLKNKVILITGGSGHLGKSMCEALAEYGATLIIGSRDIDKNKKLSKKLTNDFGNENYPILIDVSSNESINDSVQYINHNYAKIDVLVNNAYYGAGKDLTSITDDEWNMGIDGSIGSVYRCTKAVLPQMLSNGYGKIINISSMYGLVSPDISIYDTNDYYNPANYGAGKAAIIQFTRYIAGVYGKHGICSNSISPGPFPNSIVQKDKMFIDKLEEKVPLKRIGQPDDLKGSVLLLASDASNYINGTNIVVDGGWTIW</sequence>
<dbReference type="InterPro" id="IPR036291">
    <property type="entry name" value="NAD(P)-bd_dom_sf"/>
</dbReference>
<dbReference type="InterPro" id="IPR002347">
    <property type="entry name" value="SDR_fam"/>
</dbReference>
<evidence type="ECO:0008006" key="4">
    <source>
        <dbReference type="Google" id="ProtNLM"/>
    </source>
</evidence>
<accession>W9DVL4</accession>
<dbReference type="SUPFAM" id="SSF51735">
    <property type="entry name" value="NAD(P)-binding Rossmann-fold domains"/>
    <property type="match status" value="1"/>
</dbReference>
<dbReference type="Pfam" id="PF13561">
    <property type="entry name" value="adh_short_C2"/>
    <property type="match status" value="1"/>
</dbReference>
<dbReference type="GO" id="GO:0030497">
    <property type="term" value="P:fatty acid elongation"/>
    <property type="evidence" value="ECO:0007669"/>
    <property type="project" value="TreeGrafter"/>
</dbReference>
<dbReference type="STRING" id="1090322.MettiDRAFT_0885"/>
<proteinExistence type="inferred from homology"/>
<dbReference type="PANTHER" id="PTHR42760">
    <property type="entry name" value="SHORT-CHAIN DEHYDROGENASES/REDUCTASES FAMILY MEMBER"/>
    <property type="match status" value="1"/>
</dbReference>
<dbReference type="EMBL" id="AZAJ01000001">
    <property type="protein sequence ID" value="ETA67461.1"/>
    <property type="molecule type" value="Genomic_DNA"/>
</dbReference>
<dbReference type="PRINTS" id="PR00081">
    <property type="entry name" value="GDHRDH"/>
</dbReference>
<comment type="similarity">
    <text evidence="1">Belongs to the short-chain dehydrogenases/reductases (SDR) family.</text>
</comment>
<gene>
    <name evidence="2" type="ORF">MettiDRAFT_0885</name>
</gene>
<evidence type="ECO:0000313" key="3">
    <source>
        <dbReference type="Proteomes" id="UP000019483"/>
    </source>
</evidence>
<protein>
    <recommendedName>
        <fullName evidence="4">Gluconate 5-dehydrogenase</fullName>
    </recommendedName>
</protein>
<dbReference type="GO" id="GO:0016616">
    <property type="term" value="F:oxidoreductase activity, acting on the CH-OH group of donors, NAD or NADP as acceptor"/>
    <property type="evidence" value="ECO:0007669"/>
    <property type="project" value="TreeGrafter"/>
</dbReference>
<keyword evidence="3" id="KW-1185">Reference proteome</keyword>
<dbReference type="PANTHER" id="PTHR42760:SF40">
    <property type="entry name" value="3-OXOACYL-[ACYL-CARRIER-PROTEIN] REDUCTASE, CHLOROPLASTIC"/>
    <property type="match status" value="1"/>
</dbReference>
<dbReference type="AlphaFoldDB" id="W9DVL4"/>
<dbReference type="Gene3D" id="3.40.50.720">
    <property type="entry name" value="NAD(P)-binding Rossmann-like Domain"/>
    <property type="match status" value="1"/>
</dbReference>
<evidence type="ECO:0000256" key="1">
    <source>
        <dbReference type="ARBA" id="ARBA00006484"/>
    </source>
</evidence>